<feature type="domain" description="SusD-like N-terminal" evidence="8">
    <location>
        <begin position="93"/>
        <end position="222"/>
    </location>
</feature>
<dbReference type="EMBL" id="NFHB01000005">
    <property type="protein sequence ID" value="OUN03061.1"/>
    <property type="molecule type" value="Genomic_DNA"/>
</dbReference>
<organism evidence="9 10">
    <name type="scientific">Alistipes onderdonkii</name>
    <dbReference type="NCBI Taxonomy" id="328813"/>
    <lineage>
        <taxon>Bacteria</taxon>
        <taxon>Pseudomonadati</taxon>
        <taxon>Bacteroidota</taxon>
        <taxon>Bacteroidia</taxon>
        <taxon>Bacteroidales</taxon>
        <taxon>Rikenellaceae</taxon>
        <taxon>Alistipes</taxon>
    </lineage>
</organism>
<dbReference type="Pfam" id="PF07980">
    <property type="entry name" value="SusD_RagB"/>
    <property type="match status" value="1"/>
</dbReference>
<sequence>MNQTMKKIQSICIVALLAAFALTSCNYTDLDPTDMVGPDKAFGNVQNVHKAVVGIYGKASLRSKLAVTEYIADDCVQGGDSGGAGTDLAGWVYTATSGDVSGLWAHYYGIINQANRVLNYGPKVKPLNAEEETSLQVSLGTAYFFRAYAHFELLCFFSDFSNDDALGIPYVSHYHVVGNPPRDKVGACYEQIMTDLTRAYDMLTVAAPDLAADNKATNSTAYISQAAVDALRARVSLYHKKYTHAYIYASNALRAVGIAKLGEVQNLWLDKSNAGTIFKLSRPAGSSTIGTLFVGRDYSSVFRPSNELRAQFSEKDVRGPVFFEYGRDRAGAPVWMVTKWFGDASDIGRLDEKMFRAEEMQLIAIEALMMRENPDLAEANRLLNELRAERIEGYTAQTYPGLLAEIIKERRCELVWEGHRLFDARRLKVTMTREGKTISADDYRLTLPIPQAEIDANSGISESDQNYGY</sequence>
<evidence type="ECO:0000256" key="5">
    <source>
        <dbReference type="ARBA" id="ARBA00023237"/>
    </source>
</evidence>
<protein>
    <recommendedName>
        <fullName evidence="11">RagB/SusD family nutrient uptake outer membrane protein</fullName>
    </recommendedName>
</protein>
<dbReference type="Proteomes" id="UP000195772">
    <property type="component" value="Unassembled WGS sequence"/>
</dbReference>
<dbReference type="SUPFAM" id="SSF48452">
    <property type="entry name" value="TPR-like"/>
    <property type="match status" value="1"/>
</dbReference>
<dbReference type="InterPro" id="IPR011990">
    <property type="entry name" value="TPR-like_helical_dom_sf"/>
</dbReference>
<dbReference type="InterPro" id="IPR012944">
    <property type="entry name" value="SusD_RagB_dom"/>
</dbReference>
<accession>A0A1Y3QTP4</accession>
<evidence type="ECO:0000256" key="6">
    <source>
        <dbReference type="SAM" id="SignalP"/>
    </source>
</evidence>
<evidence type="ECO:0000256" key="1">
    <source>
        <dbReference type="ARBA" id="ARBA00004442"/>
    </source>
</evidence>
<evidence type="ECO:0000313" key="10">
    <source>
        <dbReference type="Proteomes" id="UP000195772"/>
    </source>
</evidence>
<dbReference type="Gene3D" id="2.20.20.130">
    <property type="match status" value="1"/>
</dbReference>
<evidence type="ECO:0008006" key="11">
    <source>
        <dbReference type="Google" id="ProtNLM"/>
    </source>
</evidence>
<feature type="chain" id="PRO_5013028550" description="RagB/SusD family nutrient uptake outer membrane protein" evidence="6">
    <location>
        <begin position="28"/>
        <end position="469"/>
    </location>
</feature>
<evidence type="ECO:0000256" key="3">
    <source>
        <dbReference type="ARBA" id="ARBA00022729"/>
    </source>
</evidence>
<keyword evidence="4" id="KW-0472">Membrane</keyword>
<keyword evidence="3 6" id="KW-0732">Signal</keyword>
<evidence type="ECO:0000313" key="9">
    <source>
        <dbReference type="EMBL" id="OUN03061.1"/>
    </source>
</evidence>
<dbReference type="Pfam" id="PF14322">
    <property type="entry name" value="SusD-like_3"/>
    <property type="match status" value="1"/>
</dbReference>
<dbReference type="AlphaFoldDB" id="A0A1Y3QTP4"/>
<dbReference type="GO" id="GO:0009279">
    <property type="term" value="C:cell outer membrane"/>
    <property type="evidence" value="ECO:0007669"/>
    <property type="project" value="UniProtKB-SubCell"/>
</dbReference>
<dbReference type="OrthoDB" id="1080118at2"/>
<comment type="similarity">
    <text evidence="2">Belongs to the SusD family.</text>
</comment>
<dbReference type="PROSITE" id="PS51257">
    <property type="entry name" value="PROKAR_LIPOPROTEIN"/>
    <property type="match status" value="1"/>
</dbReference>
<gene>
    <name evidence="9" type="ORF">B5G41_08405</name>
</gene>
<reference evidence="10" key="1">
    <citation type="submission" date="2017-04" db="EMBL/GenBank/DDBJ databases">
        <title>Function of individual gut microbiota members based on whole genome sequencing of pure cultures obtained from chicken caecum.</title>
        <authorList>
            <person name="Medvecky M."/>
            <person name="Cejkova D."/>
            <person name="Polansky O."/>
            <person name="Karasova D."/>
            <person name="Kubasova T."/>
            <person name="Cizek A."/>
            <person name="Rychlik I."/>
        </authorList>
    </citation>
    <scope>NUCLEOTIDE SEQUENCE [LARGE SCALE GENOMIC DNA]</scope>
    <source>
        <strain evidence="10">An90</strain>
    </source>
</reference>
<evidence type="ECO:0000256" key="2">
    <source>
        <dbReference type="ARBA" id="ARBA00006275"/>
    </source>
</evidence>
<evidence type="ECO:0000256" key="4">
    <source>
        <dbReference type="ARBA" id="ARBA00023136"/>
    </source>
</evidence>
<dbReference type="InterPro" id="IPR033985">
    <property type="entry name" value="SusD-like_N"/>
</dbReference>
<dbReference type="eggNOG" id="COG0457">
    <property type="taxonomic scope" value="Bacteria"/>
</dbReference>
<dbReference type="Gene3D" id="1.25.40.390">
    <property type="match status" value="1"/>
</dbReference>
<comment type="caution">
    <text evidence="9">The sequence shown here is derived from an EMBL/GenBank/DDBJ whole genome shotgun (WGS) entry which is preliminary data.</text>
</comment>
<keyword evidence="5" id="KW-0998">Cell outer membrane</keyword>
<feature type="domain" description="RagB/SusD" evidence="7">
    <location>
        <begin position="351"/>
        <end position="469"/>
    </location>
</feature>
<feature type="signal peptide" evidence="6">
    <location>
        <begin position="1"/>
        <end position="27"/>
    </location>
</feature>
<proteinExistence type="inferred from homology"/>
<dbReference type="Gene3D" id="1.25.40.900">
    <property type="match status" value="1"/>
</dbReference>
<evidence type="ECO:0000259" key="8">
    <source>
        <dbReference type="Pfam" id="PF14322"/>
    </source>
</evidence>
<name>A0A1Y3QTP4_9BACT</name>
<comment type="subcellular location">
    <subcellularLocation>
        <location evidence="1">Cell outer membrane</location>
    </subcellularLocation>
</comment>
<evidence type="ECO:0000259" key="7">
    <source>
        <dbReference type="Pfam" id="PF07980"/>
    </source>
</evidence>